<dbReference type="InterPro" id="IPR036249">
    <property type="entry name" value="Thioredoxin-like_sf"/>
</dbReference>
<accession>A0ABD5Q026</accession>
<dbReference type="Proteomes" id="UP001595945">
    <property type="component" value="Unassembled WGS sequence"/>
</dbReference>
<comment type="caution">
    <text evidence="1">The sequence shown here is derived from an EMBL/GenBank/DDBJ whole genome shotgun (WGS) entry which is preliminary data.</text>
</comment>
<dbReference type="EMBL" id="JBHSHT010000001">
    <property type="protein sequence ID" value="MFC4823414.1"/>
    <property type="molecule type" value="Genomic_DNA"/>
</dbReference>
<evidence type="ECO:0000313" key="1">
    <source>
        <dbReference type="EMBL" id="MFC4823414.1"/>
    </source>
</evidence>
<evidence type="ECO:0000313" key="2">
    <source>
        <dbReference type="Proteomes" id="UP001595945"/>
    </source>
</evidence>
<proteinExistence type="predicted"/>
<gene>
    <name evidence="1" type="ORF">ACFO9K_03980</name>
</gene>
<organism evidence="1 2">
    <name type="scientific">Halorussus aquaticus</name>
    <dbReference type="NCBI Taxonomy" id="2953748"/>
    <lineage>
        <taxon>Archaea</taxon>
        <taxon>Methanobacteriati</taxon>
        <taxon>Methanobacteriota</taxon>
        <taxon>Stenosarchaea group</taxon>
        <taxon>Halobacteria</taxon>
        <taxon>Halobacteriales</taxon>
        <taxon>Haladaptataceae</taxon>
        <taxon>Halorussus</taxon>
    </lineage>
</organism>
<dbReference type="RefSeq" id="WP_254267111.1">
    <property type="nucleotide sequence ID" value="NZ_CP100400.1"/>
</dbReference>
<dbReference type="AlphaFoldDB" id="A0ABD5Q026"/>
<dbReference type="GeneID" id="73045535"/>
<name>A0ABD5Q026_9EURY</name>
<sequence>MTTDEAEALFDALVAEDVLAVGEGGVRTTDAFDDTRAVYHDSYVGVSDAEFHEAVAATFGLPDADAAADLVAERGVTRSEFVCYLAVQSHLDDDESRSPSDLAAMAGMVHEAVPDSPVPSAIPDVTDDPDAFLAGRDRAVVSVWKRFCDPCEATKADLGTILDAIPDGVAVAGIDGEVAVEFCRCHDVASAPGFVVVDGDARSTVRESDADAVAERLQAVLGD</sequence>
<dbReference type="SUPFAM" id="SSF52833">
    <property type="entry name" value="Thioredoxin-like"/>
    <property type="match status" value="1"/>
</dbReference>
<dbReference type="Gene3D" id="3.40.30.10">
    <property type="entry name" value="Glutaredoxin"/>
    <property type="match status" value="1"/>
</dbReference>
<keyword evidence="2" id="KW-1185">Reference proteome</keyword>
<protein>
    <submittedName>
        <fullName evidence="1">Thioredoxin</fullName>
    </submittedName>
</protein>
<reference evidence="1 2" key="1">
    <citation type="journal article" date="2019" name="Int. J. Syst. Evol. Microbiol.">
        <title>The Global Catalogue of Microorganisms (GCM) 10K type strain sequencing project: providing services to taxonomists for standard genome sequencing and annotation.</title>
        <authorList>
            <consortium name="The Broad Institute Genomics Platform"/>
            <consortium name="The Broad Institute Genome Sequencing Center for Infectious Disease"/>
            <person name="Wu L."/>
            <person name="Ma J."/>
        </authorList>
    </citation>
    <scope>NUCLEOTIDE SEQUENCE [LARGE SCALE GENOMIC DNA]</scope>
    <source>
        <strain evidence="1 2">XZYJ18</strain>
    </source>
</reference>